<evidence type="ECO:0000313" key="2">
    <source>
        <dbReference type="Proteomes" id="UP000412311"/>
    </source>
</evidence>
<dbReference type="Gene3D" id="3.40.50.300">
    <property type="entry name" value="P-loop containing nucleotide triphosphate hydrolases"/>
    <property type="match status" value="1"/>
</dbReference>
<name>A0A5E7SJ54_PSEFL</name>
<organism evidence="1 2">
    <name type="scientific">Pseudomonas fluorescens</name>
    <dbReference type="NCBI Taxonomy" id="294"/>
    <lineage>
        <taxon>Bacteria</taxon>
        <taxon>Pseudomonadati</taxon>
        <taxon>Pseudomonadota</taxon>
        <taxon>Gammaproteobacteria</taxon>
        <taxon>Pseudomonadales</taxon>
        <taxon>Pseudomonadaceae</taxon>
        <taxon>Pseudomonas</taxon>
    </lineage>
</organism>
<proteinExistence type="predicted"/>
<dbReference type="SUPFAM" id="SSF52540">
    <property type="entry name" value="P-loop containing nucleoside triphosphate hydrolases"/>
    <property type="match status" value="1"/>
</dbReference>
<dbReference type="Pfam" id="PF05621">
    <property type="entry name" value="TniB"/>
    <property type="match status" value="1"/>
</dbReference>
<dbReference type="InterPro" id="IPR027417">
    <property type="entry name" value="P-loop_NTPase"/>
</dbReference>
<dbReference type="Proteomes" id="UP000412311">
    <property type="component" value="Unassembled WGS sequence"/>
</dbReference>
<dbReference type="RefSeq" id="WP_150792789.1">
    <property type="nucleotide sequence ID" value="NZ_CABVJG010000002.1"/>
</dbReference>
<evidence type="ECO:0008006" key="3">
    <source>
        <dbReference type="Google" id="ProtNLM"/>
    </source>
</evidence>
<gene>
    <name evidence="1" type="ORF">PS925_00923</name>
</gene>
<dbReference type="EMBL" id="CABVJG010000002">
    <property type="protein sequence ID" value="VVP85908.1"/>
    <property type="molecule type" value="Genomic_DNA"/>
</dbReference>
<reference evidence="1 2" key="1">
    <citation type="submission" date="2019-09" db="EMBL/GenBank/DDBJ databases">
        <authorList>
            <person name="Chandra G."/>
            <person name="Truman W A."/>
        </authorList>
    </citation>
    <scope>NUCLEOTIDE SEQUENCE [LARGE SCALE GENOMIC DNA]</scope>
    <source>
        <strain evidence="1">PS925</strain>
    </source>
</reference>
<sequence length="323" mass="36217">MNDSLTSMAREYLSLPRNERAVKCCRDVWITHPYAVGATECVKALVGWPRVASNPCMAVVGSPGVGKSRLAQRWRDESFAGKAGWAGKVLYIDMSNRKSGLDLEKRLLQELGKLVRGRAYTLSARDYTEAQEAVRTENIRAVVFDEIHGLQKRMSEQRLHNTLEALKGFTGPEWGLNVILCGIQELKDLLEEDEQIESRFGLRSLTLPDWKNDNIFASFVASFMCHMPLLEVSEVTSEEFLSELYGLARLTNPPDKKNRRKAYEGGQPGSSLRAIIDIMKEACRYAVVTGEESIDVGSIKSARARLKGDVDVQELLLLHQRAL</sequence>
<protein>
    <recommendedName>
        <fullName evidence="3">AAA+ ATPase domain-containing protein</fullName>
    </recommendedName>
</protein>
<dbReference type="AlphaFoldDB" id="A0A5E7SJ54"/>
<dbReference type="InterPro" id="IPR008868">
    <property type="entry name" value="TniB"/>
</dbReference>
<dbReference type="CDD" id="cd00009">
    <property type="entry name" value="AAA"/>
    <property type="match status" value="1"/>
</dbReference>
<evidence type="ECO:0000313" key="1">
    <source>
        <dbReference type="EMBL" id="VVP85908.1"/>
    </source>
</evidence>
<accession>A0A5E7SJ54</accession>